<dbReference type="Gene3D" id="3.30.70.100">
    <property type="match status" value="1"/>
</dbReference>
<feature type="transmembrane region" description="Helical" evidence="8">
    <location>
        <begin position="580"/>
        <end position="604"/>
    </location>
</feature>
<feature type="transmembrane region" description="Helical" evidence="8">
    <location>
        <begin position="286"/>
        <end position="307"/>
    </location>
</feature>
<keyword evidence="12" id="KW-1185">Reference proteome</keyword>
<feature type="region of interest" description="Disordered" evidence="7">
    <location>
        <begin position="54"/>
        <end position="79"/>
    </location>
</feature>
<dbReference type="SUPFAM" id="SSF82689">
    <property type="entry name" value="Mechanosensitive channel protein MscS (YggB), C-terminal domain"/>
    <property type="match status" value="1"/>
</dbReference>
<feature type="transmembrane region" description="Helical" evidence="8">
    <location>
        <begin position="449"/>
        <end position="477"/>
    </location>
</feature>
<evidence type="ECO:0000256" key="6">
    <source>
        <dbReference type="ARBA" id="ARBA00023136"/>
    </source>
</evidence>
<dbReference type="GO" id="GO:0005886">
    <property type="term" value="C:plasma membrane"/>
    <property type="evidence" value="ECO:0007669"/>
    <property type="project" value="UniProtKB-SubCell"/>
</dbReference>
<keyword evidence="4 8" id="KW-0812">Transmembrane</keyword>
<evidence type="ECO:0000256" key="5">
    <source>
        <dbReference type="ARBA" id="ARBA00022989"/>
    </source>
</evidence>
<evidence type="ECO:0000256" key="1">
    <source>
        <dbReference type="ARBA" id="ARBA00004651"/>
    </source>
</evidence>
<evidence type="ECO:0000256" key="3">
    <source>
        <dbReference type="ARBA" id="ARBA00022475"/>
    </source>
</evidence>
<feature type="transmembrane region" description="Helical" evidence="8">
    <location>
        <begin position="653"/>
        <end position="672"/>
    </location>
</feature>
<dbReference type="InterPro" id="IPR052702">
    <property type="entry name" value="MscS-like_channel"/>
</dbReference>
<evidence type="ECO:0000313" key="11">
    <source>
        <dbReference type="EMBL" id="SDC73685.1"/>
    </source>
</evidence>
<dbReference type="InterPro" id="IPR011066">
    <property type="entry name" value="MscS_channel_C_sf"/>
</dbReference>
<dbReference type="Pfam" id="PF12607">
    <property type="entry name" value="DUF3772"/>
    <property type="match status" value="1"/>
</dbReference>
<dbReference type="PANTHER" id="PTHR30347:SF9">
    <property type="entry name" value="MINICONDUCTANCE MECHANOSENSITIVE CHANNEL MSCM"/>
    <property type="match status" value="1"/>
</dbReference>
<evidence type="ECO:0000256" key="7">
    <source>
        <dbReference type="SAM" id="MobiDB-lite"/>
    </source>
</evidence>
<sequence>MIRFRVLVSTDPPLPPSFSRIPPGLRAWLSGLVLLACLLMGLAAVHPASAQDRAGANAPASSASATASAPRAGDPVPRSVDDLRKQLDAVPKKLDPDDDGRKRVNEVYAIGTAAEQLVAQRTEELADLDTRLAGLGPSPEKGAPADAPDVAQQRAALAKQRAIVDADLKLARLIVVDSDQRSADLVRQRRQQFKDALTARIDSPLGPTYWRALRNAWPSDTARLSMLAIEARQALERAMEPARRATFLGSLAGALLLAVLGNWVAKRVLVRVAPTRLPSGRLRRSLLAAVSVVVHVLLIGLAAQLALSGVDVGDNLGERLHGLGSTAVRLAIFSSFAIGLGHALLSRRRSSWRLPSLSDDLARRLSPYPWWIAIVASTSGLVTEINTAVGASLAAEVTTQAVTALLVALIAIACLRHLHSPPVANKDEHASGDKGAAADSAPAATPRPLWVGLLVACAGFASVATLVLVALGFVALASTLARQMVWSAIVFATAYLLYQLADDVCEAVLSSKGSFGRRLHSGMGIDASLLDQAAVLGSGVLRVVLFFYMVIGLMAPFGTGPDEVFRRGSSLNNGLQVGNFAFAPQALLTALAVIAAGFVGIRVLKRWLSDRYFPNTTLEPGMRSSIVSLLGYVGAVLVVAAALAALGISVERIAWVASALSVGIGFGLQAIVQNFISGLILLAERPVKVGDWVVLGDTEGDVRRVNVRATEIQLGDRSTVIVPNSEFITKTVRNMTLTGAPGRVLLRLPAPLDTDAQRMREVILQAFHAHEGIMEDPEPIVQLEGILNGTLTFLAIGYVSNPRNAGGVKSDLLFTILDNLRGAGLALSPPATTSLAHPTLASPTVAVPQPQGSNGPATTVV</sequence>
<comment type="subcellular location">
    <subcellularLocation>
        <location evidence="1">Cell membrane</location>
        <topology evidence="1">Multi-pass membrane protein</topology>
    </subcellularLocation>
</comment>
<feature type="transmembrane region" description="Helical" evidence="8">
    <location>
        <begin position="245"/>
        <end position="265"/>
    </location>
</feature>
<reference evidence="11 12" key="1">
    <citation type="submission" date="2016-10" db="EMBL/GenBank/DDBJ databases">
        <authorList>
            <person name="de Groot N.N."/>
        </authorList>
    </citation>
    <scope>NUCLEOTIDE SEQUENCE [LARGE SCALE GENOMIC DNA]</scope>
    <source>
        <strain evidence="11 12">DSM 16619</strain>
    </source>
</reference>
<accession>A0A1G6P2N7</accession>
<dbReference type="Pfam" id="PF00924">
    <property type="entry name" value="MS_channel_2nd"/>
    <property type="match status" value="1"/>
</dbReference>
<keyword evidence="6 8" id="KW-0472">Membrane</keyword>
<keyword evidence="3" id="KW-1003">Cell membrane</keyword>
<comment type="similarity">
    <text evidence="2">Belongs to the MscS (TC 1.A.23) family.</text>
</comment>
<dbReference type="Gene3D" id="2.30.30.60">
    <property type="match status" value="1"/>
</dbReference>
<protein>
    <submittedName>
        <fullName evidence="11">Small-conductance mechanosensitive channel</fullName>
    </submittedName>
</protein>
<feature type="domain" description="DUF3772" evidence="10">
    <location>
        <begin position="168"/>
        <end position="227"/>
    </location>
</feature>
<feature type="domain" description="Mechanosensitive ion channel MscS" evidence="9">
    <location>
        <begin position="671"/>
        <end position="736"/>
    </location>
</feature>
<dbReference type="InterPro" id="IPR006685">
    <property type="entry name" value="MscS_channel_2nd"/>
</dbReference>
<evidence type="ECO:0000259" key="9">
    <source>
        <dbReference type="Pfam" id="PF00924"/>
    </source>
</evidence>
<dbReference type="InterPro" id="IPR023408">
    <property type="entry name" value="MscS_beta-dom_sf"/>
</dbReference>
<proteinExistence type="inferred from homology"/>
<feature type="transmembrane region" description="Helical" evidence="8">
    <location>
        <begin position="484"/>
        <end position="501"/>
    </location>
</feature>
<gene>
    <name evidence="11" type="ORF">SAMN05192589_103110</name>
</gene>
<dbReference type="GO" id="GO:0008381">
    <property type="term" value="F:mechanosensitive monoatomic ion channel activity"/>
    <property type="evidence" value="ECO:0007669"/>
    <property type="project" value="UniProtKB-ARBA"/>
</dbReference>
<dbReference type="InterPro" id="IPR022249">
    <property type="entry name" value="DUF3772"/>
</dbReference>
<dbReference type="Gene3D" id="1.10.287.1260">
    <property type="match status" value="1"/>
</dbReference>
<name>A0A1G6P2N7_9BURK</name>
<dbReference type="PANTHER" id="PTHR30347">
    <property type="entry name" value="POTASSIUM CHANNEL RELATED"/>
    <property type="match status" value="1"/>
</dbReference>
<dbReference type="STRING" id="187868.SAMN05192589_103110"/>
<dbReference type="Proteomes" id="UP000198781">
    <property type="component" value="Unassembled WGS sequence"/>
</dbReference>
<feature type="transmembrane region" description="Helical" evidence="8">
    <location>
        <begin position="624"/>
        <end position="646"/>
    </location>
</feature>
<dbReference type="SUPFAM" id="SSF50182">
    <property type="entry name" value="Sm-like ribonucleoproteins"/>
    <property type="match status" value="1"/>
</dbReference>
<dbReference type="InterPro" id="IPR011014">
    <property type="entry name" value="MscS_channel_TM-2"/>
</dbReference>
<feature type="transmembrane region" description="Helical" evidence="8">
    <location>
        <begin position="401"/>
        <end position="419"/>
    </location>
</feature>
<evidence type="ECO:0000259" key="10">
    <source>
        <dbReference type="Pfam" id="PF12607"/>
    </source>
</evidence>
<dbReference type="InterPro" id="IPR010920">
    <property type="entry name" value="LSM_dom_sf"/>
</dbReference>
<evidence type="ECO:0000256" key="2">
    <source>
        <dbReference type="ARBA" id="ARBA00008017"/>
    </source>
</evidence>
<evidence type="ECO:0000256" key="4">
    <source>
        <dbReference type="ARBA" id="ARBA00022692"/>
    </source>
</evidence>
<dbReference type="SUPFAM" id="SSF82861">
    <property type="entry name" value="Mechanosensitive channel protein MscS (YggB), transmembrane region"/>
    <property type="match status" value="1"/>
</dbReference>
<evidence type="ECO:0000256" key="8">
    <source>
        <dbReference type="SAM" id="Phobius"/>
    </source>
</evidence>
<dbReference type="EMBL" id="FMZC01000003">
    <property type="protein sequence ID" value="SDC73685.1"/>
    <property type="molecule type" value="Genomic_DNA"/>
</dbReference>
<feature type="transmembrane region" description="Helical" evidence="8">
    <location>
        <begin position="539"/>
        <end position="559"/>
    </location>
</feature>
<dbReference type="AlphaFoldDB" id="A0A1G6P2N7"/>
<organism evidence="11 12">
    <name type="scientific">Paracidovorax valerianellae</name>
    <dbReference type="NCBI Taxonomy" id="187868"/>
    <lineage>
        <taxon>Bacteria</taxon>
        <taxon>Pseudomonadati</taxon>
        <taxon>Pseudomonadota</taxon>
        <taxon>Betaproteobacteria</taxon>
        <taxon>Burkholderiales</taxon>
        <taxon>Comamonadaceae</taxon>
        <taxon>Paracidovorax</taxon>
    </lineage>
</organism>
<feature type="transmembrane region" description="Helical" evidence="8">
    <location>
        <begin position="327"/>
        <end position="345"/>
    </location>
</feature>
<evidence type="ECO:0000313" key="12">
    <source>
        <dbReference type="Proteomes" id="UP000198781"/>
    </source>
</evidence>
<feature type="compositionally biased region" description="Low complexity" evidence="7">
    <location>
        <begin position="54"/>
        <end position="73"/>
    </location>
</feature>
<keyword evidence="5 8" id="KW-1133">Transmembrane helix</keyword>